<evidence type="ECO:0000313" key="4">
    <source>
        <dbReference type="Proteomes" id="UP000433483"/>
    </source>
</evidence>
<evidence type="ECO:0000313" key="3">
    <source>
        <dbReference type="EMBL" id="KAE9265150.1"/>
    </source>
</evidence>
<keyword evidence="4" id="KW-1185">Reference proteome</keyword>
<evidence type="ECO:0000313" key="1">
    <source>
        <dbReference type="EMBL" id="KAE9058877.1"/>
    </source>
</evidence>
<dbReference type="EMBL" id="QXFX01006270">
    <property type="protein sequence ID" value="KAE9058877.1"/>
    <property type="molecule type" value="Genomic_DNA"/>
</dbReference>
<dbReference type="Proteomes" id="UP000433483">
    <property type="component" value="Unassembled WGS sequence"/>
</dbReference>
<reference evidence="4 5" key="1">
    <citation type="submission" date="2018-08" db="EMBL/GenBank/DDBJ databases">
        <title>Genomic investigation of the strawberry pathogen Phytophthora fragariae indicates pathogenicity is determined by transcriptional variation in three key races.</title>
        <authorList>
            <person name="Adams T.M."/>
            <person name="Armitage A.D."/>
            <person name="Sobczyk M.K."/>
            <person name="Bates H.J."/>
            <person name="Dunwell J.M."/>
            <person name="Nellist C.F."/>
            <person name="Harrison R.J."/>
        </authorList>
    </citation>
    <scope>NUCLEOTIDE SEQUENCE [LARGE SCALE GENOMIC DNA]</scope>
    <source>
        <strain evidence="3 5">A4</strain>
        <strain evidence="2 4">NOV-27</strain>
        <strain evidence="1 6">ONT-3</strain>
    </source>
</reference>
<dbReference type="Proteomes" id="UP000437068">
    <property type="component" value="Unassembled WGS sequence"/>
</dbReference>
<evidence type="ECO:0000313" key="6">
    <source>
        <dbReference type="Proteomes" id="UP000488956"/>
    </source>
</evidence>
<comment type="caution">
    <text evidence="2">The sequence shown here is derived from an EMBL/GenBank/DDBJ whole genome shotgun (WGS) entry which is preliminary data.</text>
</comment>
<dbReference type="EMBL" id="QXGE01006470">
    <property type="protein sequence ID" value="KAE9265150.1"/>
    <property type="molecule type" value="Genomic_DNA"/>
</dbReference>
<sequence length="48" mass="5556">MFNQNDAEQLVARQQTCSHRLRTIEKNSIVLGDFYVAINGFQSHRVGY</sequence>
<protein>
    <submittedName>
        <fullName evidence="2">Uncharacterized protein</fullName>
    </submittedName>
</protein>
<accession>A0A6A3VIJ9</accession>
<evidence type="ECO:0000313" key="5">
    <source>
        <dbReference type="Proteomes" id="UP000437068"/>
    </source>
</evidence>
<proteinExistence type="predicted"/>
<dbReference type="Proteomes" id="UP000488956">
    <property type="component" value="Unassembled WGS sequence"/>
</dbReference>
<dbReference type="EMBL" id="QXGB01006070">
    <property type="protein sequence ID" value="KAE9161577.1"/>
    <property type="molecule type" value="Genomic_DNA"/>
</dbReference>
<dbReference type="AlphaFoldDB" id="A0A6A3VIJ9"/>
<name>A0A6A3VIJ9_9STRA</name>
<evidence type="ECO:0000313" key="2">
    <source>
        <dbReference type="EMBL" id="KAE9161577.1"/>
    </source>
</evidence>
<gene>
    <name evidence="3" type="ORF">PF001_g31012</name>
    <name evidence="2" type="ORF">PF005_g31190</name>
    <name evidence="1" type="ORF">PF010_g30840</name>
</gene>
<organism evidence="2 4">
    <name type="scientific">Phytophthora fragariae</name>
    <dbReference type="NCBI Taxonomy" id="53985"/>
    <lineage>
        <taxon>Eukaryota</taxon>
        <taxon>Sar</taxon>
        <taxon>Stramenopiles</taxon>
        <taxon>Oomycota</taxon>
        <taxon>Peronosporomycetes</taxon>
        <taxon>Peronosporales</taxon>
        <taxon>Peronosporaceae</taxon>
        <taxon>Phytophthora</taxon>
    </lineage>
</organism>